<dbReference type="PROSITE" id="PS50199">
    <property type="entry name" value="ZF_RANBP2_2"/>
    <property type="match status" value="2"/>
</dbReference>
<reference evidence="24" key="1">
    <citation type="submission" date="2023-01" db="EMBL/GenBank/DDBJ databases">
        <title>Genome assembly of the deep-sea coral Lophelia pertusa.</title>
        <authorList>
            <person name="Herrera S."/>
            <person name="Cordes E."/>
        </authorList>
    </citation>
    <scope>NUCLEOTIDE SEQUENCE</scope>
    <source>
        <strain evidence="24">USNM1676648</strain>
        <tissue evidence="24">Polyp</tissue>
    </source>
</reference>
<evidence type="ECO:0000256" key="16">
    <source>
        <dbReference type="ARBA" id="ARBA00060842"/>
    </source>
</evidence>
<keyword evidence="6" id="KW-0677">Repeat</keyword>
<dbReference type="GO" id="GO:0015031">
    <property type="term" value="P:protein transport"/>
    <property type="evidence" value="ECO:0007669"/>
    <property type="project" value="UniProtKB-KW"/>
</dbReference>
<organism evidence="24 25">
    <name type="scientific">Desmophyllum pertusum</name>
    <dbReference type="NCBI Taxonomy" id="174260"/>
    <lineage>
        <taxon>Eukaryota</taxon>
        <taxon>Metazoa</taxon>
        <taxon>Cnidaria</taxon>
        <taxon>Anthozoa</taxon>
        <taxon>Hexacorallia</taxon>
        <taxon>Scleractinia</taxon>
        <taxon>Caryophylliina</taxon>
        <taxon>Caryophylliidae</taxon>
        <taxon>Desmophyllum</taxon>
    </lineage>
</organism>
<evidence type="ECO:0000259" key="22">
    <source>
        <dbReference type="PROSITE" id="PS50196"/>
    </source>
</evidence>
<keyword evidence="9" id="KW-0862">Zinc</keyword>
<dbReference type="GO" id="GO:0005737">
    <property type="term" value="C:cytoplasm"/>
    <property type="evidence" value="ECO:0007669"/>
    <property type="project" value="TreeGrafter"/>
</dbReference>
<evidence type="ECO:0000313" key="25">
    <source>
        <dbReference type="Proteomes" id="UP001163046"/>
    </source>
</evidence>
<evidence type="ECO:0000313" key="24">
    <source>
        <dbReference type="EMBL" id="KAJ7392587.1"/>
    </source>
</evidence>
<evidence type="ECO:0000256" key="19">
    <source>
        <dbReference type="ARBA" id="ARBA00079437"/>
    </source>
</evidence>
<evidence type="ECO:0000256" key="1">
    <source>
        <dbReference type="ARBA" id="ARBA00001947"/>
    </source>
</evidence>
<keyword evidence="7 20" id="KW-0863">Zinc-finger</keyword>
<evidence type="ECO:0000256" key="15">
    <source>
        <dbReference type="ARBA" id="ARBA00023242"/>
    </source>
</evidence>
<feature type="domain" description="RanBP2-type" evidence="23">
    <location>
        <begin position="106"/>
        <end position="135"/>
    </location>
</feature>
<evidence type="ECO:0000256" key="13">
    <source>
        <dbReference type="ARBA" id="ARBA00023132"/>
    </source>
</evidence>
<evidence type="ECO:0000256" key="18">
    <source>
        <dbReference type="ARBA" id="ARBA00078197"/>
    </source>
</evidence>
<comment type="subcellular location">
    <subcellularLocation>
        <location evidence="2">Nucleus membrane</location>
    </subcellularLocation>
    <subcellularLocation>
        <location evidence="3">Nucleus</location>
        <location evidence="3">Nuclear pore complex</location>
    </subcellularLocation>
</comment>
<dbReference type="PANTHER" id="PTHR23138">
    <property type="entry name" value="RAN BINDING PROTEIN"/>
    <property type="match status" value="1"/>
</dbReference>
<dbReference type="GO" id="GO:0016874">
    <property type="term" value="F:ligase activity"/>
    <property type="evidence" value="ECO:0007669"/>
    <property type="project" value="UniProtKB-KW"/>
</dbReference>
<feature type="compositionally biased region" description="Basic and acidic residues" evidence="21">
    <location>
        <begin position="289"/>
        <end position="322"/>
    </location>
</feature>
<keyword evidence="10" id="KW-0653">Protein transport</keyword>
<dbReference type="PANTHER" id="PTHR23138:SF87">
    <property type="entry name" value="E3 SUMO-PROTEIN LIGASE RANBP2"/>
    <property type="match status" value="1"/>
</dbReference>
<dbReference type="InterPro" id="IPR045255">
    <property type="entry name" value="RanBP1-like"/>
</dbReference>
<evidence type="ECO:0000256" key="4">
    <source>
        <dbReference type="ARBA" id="ARBA00022448"/>
    </source>
</evidence>
<dbReference type="GO" id="GO:0051028">
    <property type="term" value="P:mRNA transport"/>
    <property type="evidence" value="ECO:0007669"/>
    <property type="project" value="UniProtKB-KW"/>
</dbReference>
<keyword evidence="24" id="KW-0436">Ligase</keyword>
<feature type="domain" description="RanBD1" evidence="22">
    <location>
        <begin position="1"/>
        <end position="79"/>
    </location>
</feature>
<evidence type="ECO:0000256" key="20">
    <source>
        <dbReference type="PROSITE-ProRule" id="PRU00322"/>
    </source>
</evidence>
<keyword evidence="11" id="KW-0811">Translocation</keyword>
<evidence type="ECO:0000256" key="5">
    <source>
        <dbReference type="ARBA" id="ARBA00022723"/>
    </source>
</evidence>
<dbReference type="InterPro" id="IPR000156">
    <property type="entry name" value="Ran_bind_dom"/>
</dbReference>
<evidence type="ECO:0000259" key="23">
    <source>
        <dbReference type="PROSITE" id="PS50199"/>
    </source>
</evidence>
<evidence type="ECO:0000256" key="10">
    <source>
        <dbReference type="ARBA" id="ARBA00022927"/>
    </source>
</evidence>
<dbReference type="FunFam" id="4.10.1060.10:FF:000001">
    <property type="entry name" value="Nuclear pore complex protein Nup153"/>
    <property type="match status" value="1"/>
</dbReference>
<comment type="similarity">
    <text evidence="16">Belongs to the NUP153 family.</text>
</comment>
<accession>A0A9X0A376</accession>
<dbReference type="SMART" id="SM00547">
    <property type="entry name" value="ZnF_RBZ"/>
    <property type="match status" value="2"/>
</dbReference>
<dbReference type="SUPFAM" id="SSF50729">
    <property type="entry name" value="PH domain-like"/>
    <property type="match status" value="1"/>
</dbReference>
<evidence type="ECO:0000256" key="11">
    <source>
        <dbReference type="ARBA" id="ARBA00023010"/>
    </source>
</evidence>
<dbReference type="PROSITE" id="PS01358">
    <property type="entry name" value="ZF_RANBP2_1"/>
    <property type="match status" value="2"/>
</dbReference>
<evidence type="ECO:0000256" key="2">
    <source>
        <dbReference type="ARBA" id="ARBA00004126"/>
    </source>
</evidence>
<dbReference type="GO" id="GO:0031965">
    <property type="term" value="C:nuclear membrane"/>
    <property type="evidence" value="ECO:0007669"/>
    <property type="project" value="UniProtKB-SubCell"/>
</dbReference>
<evidence type="ECO:0000256" key="9">
    <source>
        <dbReference type="ARBA" id="ARBA00022833"/>
    </source>
</evidence>
<dbReference type="Gene3D" id="4.10.1060.10">
    <property type="entry name" value="Zinc finger, RanBP2-type"/>
    <property type="match status" value="2"/>
</dbReference>
<keyword evidence="8" id="KW-0509">mRNA transport</keyword>
<keyword evidence="25" id="KW-1185">Reference proteome</keyword>
<evidence type="ECO:0000256" key="12">
    <source>
        <dbReference type="ARBA" id="ARBA00023125"/>
    </source>
</evidence>
<feature type="region of interest" description="Disordered" evidence="21">
    <location>
        <begin position="248"/>
        <end position="322"/>
    </location>
</feature>
<feature type="domain" description="RanBP2-type" evidence="23">
    <location>
        <begin position="215"/>
        <end position="244"/>
    </location>
</feature>
<evidence type="ECO:0000256" key="17">
    <source>
        <dbReference type="ARBA" id="ARBA00068609"/>
    </source>
</evidence>
<proteinExistence type="inferred from homology"/>
<dbReference type="InterPro" id="IPR011993">
    <property type="entry name" value="PH-like_dom_sf"/>
</dbReference>
<keyword evidence="12" id="KW-0238">DNA-binding</keyword>
<evidence type="ECO:0000256" key="6">
    <source>
        <dbReference type="ARBA" id="ARBA00022737"/>
    </source>
</evidence>
<keyword evidence="4" id="KW-0813">Transport</keyword>
<keyword evidence="15" id="KW-0539">Nucleus</keyword>
<dbReference type="EMBL" id="MU825400">
    <property type="protein sequence ID" value="KAJ7392587.1"/>
    <property type="molecule type" value="Genomic_DNA"/>
</dbReference>
<dbReference type="InterPro" id="IPR001876">
    <property type="entry name" value="Znf_RanBP2"/>
</dbReference>
<dbReference type="Proteomes" id="UP001163046">
    <property type="component" value="Unassembled WGS sequence"/>
</dbReference>
<dbReference type="OrthoDB" id="2357150at2759"/>
<keyword evidence="14" id="KW-0472">Membrane</keyword>
<dbReference type="Pfam" id="PF00641">
    <property type="entry name" value="Zn_ribbon_RanBP"/>
    <property type="match status" value="2"/>
</dbReference>
<dbReference type="Gene3D" id="2.30.29.30">
    <property type="entry name" value="Pleckstrin-homology domain (PH domain)/Phosphotyrosine-binding domain (PTB)"/>
    <property type="match status" value="1"/>
</dbReference>
<evidence type="ECO:0000256" key="3">
    <source>
        <dbReference type="ARBA" id="ARBA00004567"/>
    </source>
</evidence>
<dbReference type="GO" id="GO:0005643">
    <property type="term" value="C:nuclear pore"/>
    <property type="evidence" value="ECO:0007669"/>
    <property type="project" value="UniProtKB-SubCell"/>
</dbReference>
<evidence type="ECO:0000256" key="21">
    <source>
        <dbReference type="SAM" id="MobiDB-lite"/>
    </source>
</evidence>
<dbReference type="SUPFAM" id="SSF90209">
    <property type="entry name" value="Ran binding protein zinc finger-like"/>
    <property type="match status" value="2"/>
</dbReference>
<name>A0A9X0A376_9CNID</name>
<dbReference type="GO" id="GO:0008270">
    <property type="term" value="F:zinc ion binding"/>
    <property type="evidence" value="ECO:0007669"/>
    <property type="project" value="UniProtKB-KW"/>
</dbReference>
<comment type="cofactor">
    <cofactor evidence="1">
        <name>Zn(2+)</name>
        <dbReference type="ChEBI" id="CHEBI:29105"/>
    </cofactor>
</comment>
<sequence>MRVLMRRAQVLKLCANHQITSDMKLQPNAGSEKSWVWSTLADFSEQECKAQRLAVRFKSEVIAKQFKETFEKCQEMLKNQTSVKPNQDKQGHKEVKEDLLTKFKAAEGIWKCDICMVRNDSDTVQCAACGSLKPVAEPSKEQKKHVKPLFSFGSSASKSGATFSFGSTGTSKGNAKPFFPFGPLNQTPNSSSAVSFSFGSLQQGGNISVQTEESKKGGWECDICMVRNDSDSVECAACGSLKTGAIKPSQEQNKDVKSLLSSGSGVPSSSVGTHNVQERDVTGEGQADDSYKEETVSVNPIKDEGERRPSREERETRRIMGV</sequence>
<dbReference type="PROSITE" id="PS50196">
    <property type="entry name" value="RANBD1"/>
    <property type="match status" value="1"/>
</dbReference>
<dbReference type="AlphaFoldDB" id="A0A9X0A376"/>
<comment type="caution">
    <text evidence="24">The sequence shown here is derived from an EMBL/GenBank/DDBJ whole genome shotgun (WGS) entry which is preliminary data.</text>
</comment>
<dbReference type="SMART" id="SM00160">
    <property type="entry name" value="RanBD"/>
    <property type="match status" value="1"/>
</dbReference>
<dbReference type="GO" id="GO:0005096">
    <property type="term" value="F:GTPase activator activity"/>
    <property type="evidence" value="ECO:0007669"/>
    <property type="project" value="TreeGrafter"/>
</dbReference>
<feature type="compositionally biased region" description="Low complexity" evidence="21">
    <location>
        <begin position="258"/>
        <end position="272"/>
    </location>
</feature>
<gene>
    <name evidence="24" type="primary">RANBP2_5</name>
    <name evidence="24" type="ORF">OS493_010236</name>
</gene>
<evidence type="ECO:0000256" key="8">
    <source>
        <dbReference type="ARBA" id="ARBA00022816"/>
    </source>
</evidence>
<dbReference type="GO" id="GO:0003677">
    <property type="term" value="F:DNA binding"/>
    <property type="evidence" value="ECO:0007669"/>
    <property type="project" value="UniProtKB-KW"/>
</dbReference>
<evidence type="ECO:0000256" key="14">
    <source>
        <dbReference type="ARBA" id="ARBA00023136"/>
    </source>
</evidence>
<dbReference type="InterPro" id="IPR036443">
    <property type="entry name" value="Znf_RanBP2_sf"/>
</dbReference>
<keyword evidence="5" id="KW-0479">Metal-binding</keyword>
<evidence type="ECO:0000256" key="7">
    <source>
        <dbReference type="ARBA" id="ARBA00022771"/>
    </source>
</evidence>
<dbReference type="Pfam" id="PF00638">
    <property type="entry name" value="Ran_BP1"/>
    <property type="match status" value="1"/>
</dbReference>
<keyword evidence="13" id="KW-0906">Nuclear pore complex</keyword>
<protein>
    <recommendedName>
        <fullName evidence="17">Nuclear pore complex protein Nup153</fullName>
    </recommendedName>
    <alternativeName>
        <fullName evidence="19">153 kDa nucleoporin</fullName>
    </alternativeName>
    <alternativeName>
        <fullName evidence="18">Nucleoporin Nup153</fullName>
    </alternativeName>
</protein>